<dbReference type="InterPro" id="IPR029016">
    <property type="entry name" value="GAF-like_dom_sf"/>
</dbReference>
<evidence type="ECO:0000256" key="4">
    <source>
        <dbReference type="ARBA" id="ARBA00022679"/>
    </source>
</evidence>
<dbReference type="InterPro" id="IPR004358">
    <property type="entry name" value="Sig_transdc_His_kin-like_C"/>
</dbReference>
<dbReference type="Gene3D" id="3.30.565.10">
    <property type="entry name" value="Histidine kinase-like ATPase, C-terminal domain"/>
    <property type="match status" value="1"/>
</dbReference>
<dbReference type="PANTHER" id="PTHR42878:SF15">
    <property type="entry name" value="BACTERIOPHYTOCHROME"/>
    <property type="match status" value="1"/>
</dbReference>
<dbReference type="InterPro" id="IPR036890">
    <property type="entry name" value="HATPase_C_sf"/>
</dbReference>
<dbReference type="PANTHER" id="PTHR42878">
    <property type="entry name" value="TWO-COMPONENT HISTIDINE KINASE"/>
    <property type="match status" value="1"/>
</dbReference>
<sequence length="399" mass="44901">MGSVDHVEKERLRALEAYEILDTPAEKDFDDLTTLASHICSTPISSISLITNDRQWLKSKVGLDIAETPRAISFCQHALVTEGLLEVKDTLEDDRFRDSNFVTGPPHIRFYAGSALISSGGYKVGTLCVMDTVPKQLTEEQKTALLVLARQVVVNLELRLKQKQLEKEKQQLYATNEKLDEFVHMVSHDLREPIMNINSLAEWLQDDLAAKDYVSLSENLGLIKERTAAMENLVQGLLQYAMVQIKDLPKEKVNVQNLVQGLVEEYSTSPDIKVHISPDLPVFTTEKVLLQQVFANLISNAFKYHHTGKGNIWIEAEETAKRYTFCVKDDGPGIPHQHQHKVFGLFERLLRDTEKARGSGIGLSTVKKIVEDKGGRVWIKSALGKGSTFFFTWPKQAKG</sequence>
<dbReference type="SUPFAM" id="SSF47384">
    <property type="entry name" value="Homodimeric domain of signal transducing histidine kinase"/>
    <property type="match status" value="1"/>
</dbReference>
<keyword evidence="8" id="KW-1185">Reference proteome</keyword>
<evidence type="ECO:0000313" key="7">
    <source>
        <dbReference type="EMBL" id="GAA4428429.1"/>
    </source>
</evidence>
<gene>
    <name evidence="7" type="ORF">GCM10023188_12590</name>
</gene>
<dbReference type="SUPFAM" id="SSF55874">
    <property type="entry name" value="ATPase domain of HSP90 chaperone/DNA topoisomerase II/histidine kinase"/>
    <property type="match status" value="1"/>
</dbReference>
<dbReference type="SUPFAM" id="SSF55781">
    <property type="entry name" value="GAF domain-like"/>
    <property type="match status" value="1"/>
</dbReference>
<name>A0ABP8LGE4_9BACT</name>
<accession>A0ABP8LGE4</accession>
<dbReference type="InterPro" id="IPR036097">
    <property type="entry name" value="HisK_dim/P_sf"/>
</dbReference>
<organism evidence="7 8">
    <name type="scientific">Pontibacter saemangeumensis</name>
    <dbReference type="NCBI Taxonomy" id="1084525"/>
    <lineage>
        <taxon>Bacteria</taxon>
        <taxon>Pseudomonadati</taxon>
        <taxon>Bacteroidota</taxon>
        <taxon>Cytophagia</taxon>
        <taxon>Cytophagales</taxon>
        <taxon>Hymenobacteraceae</taxon>
        <taxon>Pontibacter</taxon>
    </lineage>
</organism>
<dbReference type="GO" id="GO:0016301">
    <property type="term" value="F:kinase activity"/>
    <property type="evidence" value="ECO:0007669"/>
    <property type="project" value="UniProtKB-KW"/>
</dbReference>
<dbReference type="InterPro" id="IPR005467">
    <property type="entry name" value="His_kinase_dom"/>
</dbReference>
<keyword evidence="5 7" id="KW-0418">Kinase</keyword>
<keyword evidence="4" id="KW-0808">Transferase</keyword>
<protein>
    <recommendedName>
        <fullName evidence="2">histidine kinase</fullName>
        <ecNumber evidence="2">2.7.13.3</ecNumber>
    </recommendedName>
</protein>
<evidence type="ECO:0000313" key="8">
    <source>
        <dbReference type="Proteomes" id="UP001500552"/>
    </source>
</evidence>
<feature type="domain" description="Histidine kinase" evidence="6">
    <location>
        <begin position="185"/>
        <end position="397"/>
    </location>
</feature>
<dbReference type="PROSITE" id="PS50109">
    <property type="entry name" value="HIS_KIN"/>
    <property type="match status" value="1"/>
</dbReference>
<proteinExistence type="predicted"/>
<evidence type="ECO:0000256" key="5">
    <source>
        <dbReference type="ARBA" id="ARBA00022777"/>
    </source>
</evidence>
<evidence type="ECO:0000259" key="6">
    <source>
        <dbReference type="PROSITE" id="PS50109"/>
    </source>
</evidence>
<dbReference type="RefSeq" id="WP_345157629.1">
    <property type="nucleotide sequence ID" value="NZ_BAABHC010000005.1"/>
</dbReference>
<dbReference type="Proteomes" id="UP001500552">
    <property type="component" value="Unassembled WGS sequence"/>
</dbReference>
<dbReference type="SMART" id="SM00388">
    <property type="entry name" value="HisKA"/>
    <property type="match status" value="1"/>
</dbReference>
<dbReference type="PRINTS" id="PR00344">
    <property type="entry name" value="BCTRLSENSOR"/>
</dbReference>
<dbReference type="Pfam" id="PF00512">
    <property type="entry name" value="HisKA"/>
    <property type="match status" value="1"/>
</dbReference>
<dbReference type="EC" id="2.7.13.3" evidence="2"/>
<evidence type="ECO:0000256" key="1">
    <source>
        <dbReference type="ARBA" id="ARBA00000085"/>
    </source>
</evidence>
<dbReference type="Gene3D" id="1.10.287.130">
    <property type="match status" value="1"/>
</dbReference>
<dbReference type="InterPro" id="IPR003661">
    <property type="entry name" value="HisK_dim/P_dom"/>
</dbReference>
<keyword evidence="3" id="KW-0597">Phosphoprotein</keyword>
<dbReference type="Pfam" id="PF01590">
    <property type="entry name" value="GAF"/>
    <property type="match status" value="1"/>
</dbReference>
<reference evidence="8" key="1">
    <citation type="journal article" date="2019" name="Int. J. Syst. Evol. Microbiol.">
        <title>The Global Catalogue of Microorganisms (GCM) 10K type strain sequencing project: providing services to taxonomists for standard genome sequencing and annotation.</title>
        <authorList>
            <consortium name="The Broad Institute Genomics Platform"/>
            <consortium name="The Broad Institute Genome Sequencing Center for Infectious Disease"/>
            <person name="Wu L."/>
            <person name="Ma J."/>
        </authorList>
    </citation>
    <scope>NUCLEOTIDE SEQUENCE [LARGE SCALE GENOMIC DNA]</scope>
    <source>
        <strain evidence="8">JCM 17926</strain>
    </source>
</reference>
<comment type="catalytic activity">
    <reaction evidence="1">
        <text>ATP + protein L-histidine = ADP + protein N-phospho-L-histidine.</text>
        <dbReference type="EC" id="2.7.13.3"/>
    </reaction>
</comment>
<evidence type="ECO:0000256" key="2">
    <source>
        <dbReference type="ARBA" id="ARBA00012438"/>
    </source>
</evidence>
<dbReference type="InterPro" id="IPR003018">
    <property type="entry name" value="GAF"/>
</dbReference>
<dbReference type="InterPro" id="IPR050351">
    <property type="entry name" value="BphY/WalK/GraS-like"/>
</dbReference>
<dbReference type="CDD" id="cd00082">
    <property type="entry name" value="HisKA"/>
    <property type="match status" value="1"/>
</dbReference>
<evidence type="ECO:0000256" key="3">
    <source>
        <dbReference type="ARBA" id="ARBA00022553"/>
    </source>
</evidence>
<dbReference type="InterPro" id="IPR003594">
    <property type="entry name" value="HATPase_dom"/>
</dbReference>
<dbReference type="Pfam" id="PF02518">
    <property type="entry name" value="HATPase_c"/>
    <property type="match status" value="1"/>
</dbReference>
<dbReference type="SMART" id="SM00387">
    <property type="entry name" value="HATPase_c"/>
    <property type="match status" value="1"/>
</dbReference>
<comment type="caution">
    <text evidence="7">The sequence shown here is derived from an EMBL/GenBank/DDBJ whole genome shotgun (WGS) entry which is preliminary data.</text>
</comment>
<dbReference type="Gene3D" id="3.30.450.40">
    <property type="match status" value="1"/>
</dbReference>
<dbReference type="EMBL" id="BAABHC010000005">
    <property type="protein sequence ID" value="GAA4428429.1"/>
    <property type="molecule type" value="Genomic_DNA"/>
</dbReference>
<dbReference type="SMART" id="SM00065">
    <property type="entry name" value="GAF"/>
    <property type="match status" value="1"/>
</dbReference>